<proteinExistence type="predicted"/>
<evidence type="ECO:0000256" key="4">
    <source>
        <dbReference type="ARBA" id="ARBA00022840"/>
    </source>
</evidence>
<dbReference type="OrthoDB" id="258143at2759"/>
<dbReference type="VEuPathDB" id="MicrosporidiaDB:ECANGB1_1575"/>
<dbReference type="GO" id="GO:0005524">
    <property type="term" value="F:ATP binding"/>
    <property type="evidence" value="ECO:0007669"/>
    <property type="project" value="UniProtKB-KW"/>
</dbReference>
<keyword evidence="4" id="KW-0067">ATP-binding</keyword>
<evidence type="ECO:0000313" key="9">
    <source>
        <dbReference type="Proteomes" id="UP000192639"/>
    </source>
</evidence>
<gene>
    <name evidence="8" type="primary">CLP1</name>
    <name evidence="8" type="ORF">ECANGB1_1575</name>
</gene>
<name>A0A1Y1S5R3_9MICR</name>
<feature type="domain" description="Clp1 P-loop" evidence="7">
    <location>
        <begin position="106"/>
        <end position="263"/>
    </location>
</feature>
<evidence type="ECO:0000259" key="6">
    <source>
        <dbReference type="Pfam" id="PF16573"/>
    </source>
</evidence>
<feature type="domain" description="Clp1 C-terminal" evidence="5">
    <location>
        <begin position="296"/>
        <end position="386"/>
    </location>
</feature>
<dbReference type="InterPro" id="IPR045116">
    <property type="entry name" value="Clp1/Grc3"/>
</dbReference>
<dbReference type="InterPro" id="IPR010655">
    <property type="entry name" value="Clp1_C"/>
</dbReference>
<dbReference type="Proteomes" id="UP000192639">
    <property type="component" value="Unassembled WGS sequence"/>
</dbReference>
<keyword evidence="9" id="KW-1185">Reference proteome</keyword>
<feature type="domain" description="Clp1 N-terminal" evidence="6">
    <location>
        <begin position="11"/>
        <end position="91"/>
    </location>
</feature>
<dbReference type="Gene3D" id="2.60.120.1030">
    <property type="entry name" value="Clp1, DNA binding domain"/>
    <property type="match status" value="1"/>
</dbReference>
<evidence type="ECO:0000256" key="3">
    <source>
        <dbReference type="ARBA" id="ARBA00022741"/>
    </source>
</evidence>
<dbReference type="Gene3D" id="3.40.50.300">
    <property type="entry name" value="P-loop containing nucleotide triphosphate hydrolases"/>
    <property type="match status" value="1"/>
</dbReference>
<dbReference type="GO" id="GO:0031124">
    <property type="term" value="P:mRNA 3'-end processing"/>
    <property type="evidence" value="ECO:0007669"/>
    <property type="project" value="InterPro"/>
</dbReference>
<dbReference type="InterPro" id="IPR027417">
    <property type="entry name" value="P-loop_NTPase"/>
</dbReference>
<dbReference type="EMBL" id="LWDP01000050">
    <property type="protein sequence ID" value="ORD93757.1"/>
    <property type="molecule type" value="Genomic_DNA"/>
</dbReference>
<reference evidence="8 9" key="1">
    <citation type="journal article" date="2017" name="Environ. Microbiol.">
        <title>Decay of the glycolytic pathway and adaptation to intranuclear parasitism within Enterocytozoonidae microsporidia.</title>
        <authorList>
            <person name="Wiredu Boakye D."/>
            <person name="Jaroenlak P."/>
            <person name="Prachumwat A."/>
            <person name="Williams T.A."/>
            <person name="Bateman K.S."/>
            <person name="Itsathitphaisarn O."/>
            <person name="Sritunyalucksana K."/>
            <person name="Paszkiewicz K.H."/>
            <person name="Moore K.A."/>
            <person name="Stentiford G.D."/>
            <person name="Williams B.A."/>
        </authorList>
    </citation>
    <scope>NUCLEOTIDE SEQUENCE [LARGE SCALE GENOMIC DNA]</scope>
    <source>
        <strain evidence="8 9">GB1</strain>
    </source>
</reference>
<dbReference type="Pfam" id="PF06807">
    <property type="entry name" value="Clp1"/>
    <property type="match status" value="1"/>
</dbReference>
<dbReference type="InterPro" id="IPR032324">
    <property type="entry name" value="Clp1_N"/>
</dbReference>
<sequence length="388" mass="43679">MVETKSEQRVEIPRNREYRIEAGEHHRYRTRVVRGLAEVKGAEMVNDKWYVFTNTKTSLFSFTGCEIEVDGECELAYIGERAAYPKIYDIFSKIRPGENVLVLGDGRSTLALTLCNYFVRDHKTVLFTETDTSRGNVFPGTISTSRINTISFGNFKLNTPFCLYYGSREIENTELYELQLRVLAEKNKELLQDKTVSGSVLLGPFTDFGMLDKMVELFGVTRIVVSKNERLYSRIRQRGLEVEVDFVQNSGYVEENKVSRSIKRYFEGEELVEVNNNMALKNVYTPSKIVLGKSGAFTAVKIGEEFVAPDTALPLGATRKVGVVGVEEVELVENAVLAISEAKERDDVATSPVVGFLVCLDESSGKMLSVQPKLPKLSFLIQGTLRYF</sequence>
<evidence type="ECO:0000313" key="8">
    <source>
        <dbReference type="EMBL" id="ORD93757.1"/>
    </source>
</evidence>
<dbReference type="InterPro" id="IPR038238">
    <property type="entry name" value="Clp1_C_sf"/>
</dbReference>
<protein>
    <recommendedName>
        <fullName evidence="2">Polynucleotide 5'-hydroxyl-kinase GRC3</fullName>
    </recommendedName>
    <alternativeName>
        <fullName evidence="1">Polynucleotide 5'-hydroxyl-kinase grc3</fullName>
    </alternativeName>
</protein>
<dbReference type="GO" id="GO:0005634">
    <property type="term" value="C:nucleus"/>
    <property type="evidence" value="ECO:0007669"/>
    <property type="project" value="TreeGrafter"/>
</dbReference>
<dbReference type="Gene3D" id="2.40.30.330">
    <property type="entry name" value="Pre-mRNA cleavage complex subunit Clp1, C-terminal domain"/>
    <property type="match status" value="1"/>
</dbReference>
<dbReference type="AlphaFoldDB" id="A0A1Y1S5R3"/>
<organism evidence="8 9">
    <name type="scientific">Enterospora canceri</name>
    <dbReference type="NCBI Taxonomy" id="1081671"/>
    <lineage>
        <taxon>Eukaryota</taxon>
        <taxon>Fungi</taxon>
        <taxon>Fungi incertae sedis</taxon>
        <taxon>Microsporidia</taxon>
        <taxon>Enterocytozoonidae</taxon>
        <taxon>Enterospora</taxon>
    </lineage>
</organism>
<dbReference type="InterPro" id="IPR032319">
    <property type="entry name" value="CLP1_P"/>
</dbReference>
<comment type="caution">
    <text evidence="8">The sequence shown here is derived from an EMBL/GenBank/DDBJ whole genome shotgun (WGS) entry which is preliminary data.</text>
</comment>
<dbReference type="Pfam" id="PF16573">
    <property type="entry name" value="CLP1_N"/>
    <property type="match status" value="1"/>
</dbReference>
<evidence type="ECO:0000259" key="5">
    <source>
        <dbReference type="Pfam" id="PF06807"/>
    </source>
</evidence>
<keyword evidence="3" id="KW-0547">Nucleotide-binding</keyword>
<evidence type="ECO:0000256" key="2">
    <source>
        <dbReference type="ARBA" id="ARBA00019824"/>
    </source>
</evidence>
<dbReference type="InterPro" id="IPR038239">
    <property type="entry name" value="Clp1_N_sf"/>
</dbReference>
<evidence type="ECO:0000256" key="1">
    <source>
        <dbReference type="ARBA" id="ARBA00018706"/>
    </source>
</evidence>
<dbReference type="PANTHER" id="PTHR12755">
    <property type="entry name" value="CLEAVAGE/POLYADENYLATION FACTOR IA SUBUNIT CLP1P"/>
    <property type="match status" value="1"/>
</dbReference>
<dbReference type="PANTHER" id="PTHR12755:SF6">
    <property type="entry name" value="POLYRIBONUCLEOTIDE 5'-HYDROXYL-KINASE CLP1"/>
    <property type="match status" value="1"/>
</dbReference>
<dbReference type="GO" id="GO:0051731">
    <property type="term" value="F:polynucleotide 5'-hydroxyl-kinase activity"/>
    <property type="evidence" value="ECO:0007669"/>
    <property type="project" value="InterPro"/>
</dbReference>
<accession>A0A1Y1S5R3</accession>
<dbReference type="GO" id="GO:0006388">
    <property type="term" value="P:tRNA splicing, via endonucleolytic cleavage and ligation"/>
    <property type="evidence" value="ECO:0007669"/>
    <property type="project" value="TreeGrafter"/>
</dbReference>
<dbReference type="Pfam" id="PF16575">
    <property type="entry name" value="CLP1_P"/>
    <property type="match status" value="1"/>
</dbReference>
<evidence type="ECO:0000259" key="7">
    <source>
        <dbReference type="Pfam" id="PF16575"/>
    </source>
</evidence>